<dbReference type="Pfam" id="PF00202">
    <property type="entry name" value="Aminotran_3"/>
    <property type="match status" value="2"/>
</dbReference>
<dbReference type="GO" id="GO:0008483">
    <property type="term" value="F:transaminase activity"/>
    <property type="evidence" value="ECO:0007669"/>
    <property type="project" value="UniProtKB-KW"/>
</dbReference>
<evidence type="ECO:0000313" key="4">
    <source>
        <dbReference type="EMBL" id="PMS26644.1"/>
    </source>
</evidence>
<sequence>MDRPSHIVTCICTARPGLRAVSSRGARVTLSDGTQYIDLMNGKGCITLGHHHPVVNAAIARHLQSQVACATCWSDQHDELATRIIKDVGLGEARLAFFSTGTEACRAAVQVARMFTGRRVIASAGYHGWGDYWVSPDRLLTANASGIIDFYFVPELLERVLERHRGDVALVMLSPDYVHLKPDTLRRLAEIAKREGVLLCCDDVKQGYRSVRASRFPKAVGFHADLYTFAKGLANGLRLSCLIGRSDVMASAKDFTYTAYFDTIPIVAALATMDYMADQDGYQQLVRCGAALAAEMRNAVRRTELPIEIYGDGPLLQIVSASEPMDQVLYSNCAAAGLLLYEGDNQAVSLATADVFDELIHRFEVGLAATSRQLGPTEPTSVSLHRRFQAAFSMMDGATDIVPAQQAIEWIAEERCSP</sequence>
<dbReference type="InterPro" id="IPR015424">
    <property type="entry name" value="PyrdxlP-dep_Trfase"/>
</dbReference>
<reference evidence="4 5" key="1">
    <citation type="submission" date="2018-01" db="EMBL/GenBank/DDBJ databases">
        <title>Whole genome analyses suggest that Burkholderia sensu lato contains two further novel genera in the rhizoxinica-symbiotica group Mycetohabitans gen. nov., and Trinickia gen. nov.: implications for the evolution of diazotrophy and nodulation in the Burkholderiaceae.</title>
        <authorList>
            <person name="Estrada-de los Santos P."/>
            <person name="Palmer M."/>
            <person name="Chavez-Ramirez B."/>
            <person name="Beukes C."/>
            <person name="Steenkamp E.T."/>
            <person name="Hirsch A.M."/>
            <person name="Manyaka P."/>
            <person name="Maluk M."/>
            <person name="Lafos M."/>
            <person name="Crook M."/>
            <person name="Gross E."/>
            <person name="Simon M.F."/>
            <person name="Bueno dos Reis Junior F."/>
            <person name="Poole P.S."/>
            <person name="Venter S.N."/>
            <person name="James E.K."/>
        </authorList>
    </citation>
    <scope>NUCLEOTIDE SEQUENCE [LARGE SCALE GENOMIC DNA]</scope>
    <source>
        <strain evidence="4 5">GP25-8</strain>
    </source>
</reference>
<dbReference type="AlphaFoldDB" id="A0A2N7WB70"/>
<dbReference type="InterPro" id="IPR005814">
    <property type="entry name" value="Aminotrans_3"/>
</dbReference>
<accession>A0A2N7WB70</accession>
<dbReference type="InterPro" id="IPR015421">
    <property type="entry name" value="PyrdxlP-dep_Trfase_major"/>
</dbReference>
<dbReference type="GO" id="GO:0030170">
    <property type="term" value="F:pyridoxal phosphate binding"/>
    <property type="evidence" value="ECO:0007669"/>
    <property type="project" value="InterPro"/>
</dbReference>
<comment type="cofactor">
    <cofactor evidence="1">
        <name>pyridoxal 5'-phosphate</name>
        <dbReference type="ChEBI" id="CHEBI:597326"/>
    </cofactor>
</comment>
<dbReference type="PANTHER" id="PTHR43713:SF3">
    <property type="entry name" value="GLUTAMATE-1-SEMIALDEHYDE 2,1-AMINOMUTASE 1, CHLOROPLASTIC-RELATED"/>
    <property type="match status" value="1"/>
</dbReference>
<gene>
    <name evidence="4" type="ORF">C0Z19_06870</name>
</gene>
<evidence type="ECO:0000313" key="5">
    <source>
        <dbReference type="Proteomes" id="UP000235347"/>
    </source>
</evidence>
<dbReference type="InterPro" id="IPR015422">
    <property type="entry name" value="PyrdxlP-dep_Trfase_small"/>
</dbReference>
<evidence type="ECO:0000256" key="2">
    <source>
        <dbReference type="ARBA" id="ARBA00022898"/>
    </source>
</evidence>
<comment type="similarity">
    <text evidence="3">Belongs to the class-III pyridoxal-phosphate-dependent aminotransferase family.</text>
</comment>
<name>A0A2N7WB70_9BURK</name>
<keyword evidence="4" id="KW-0808">Transferase</keyword>
<comment type="caution">
    <text evidence="4">The sequence shown here is derived from an EMBL/GenBank/DDBJ whole genome shotgun (WGS) entry which is preliminary data.</text>
</comment>
<dbReference type="EMBL" id="PNYB01000004">
    <property type="protein sequence ID" value="PMS26644.1"/>
    <property type="molecule type" value="Genomic_DNA"/>
</dbReference>
<dbReference type="PANTHER" id="PTHR43713">
    <property type="entry name" value="GLUTAMATE-1-SEMIALDEHYDE 2,1-AMINOMUTASE"/>
    <property type="match status" value="1"/>
</dbReference>
<dbReference type="RefSeq" id="WP_102609035.1">
    <property type="nucleotide sequence ID" value="NZ_CADIKD010000011.1"/>
</dbReference>
<dbReference type="PROSITE" id="PS00600">
    <property type="entry name" value="AA_TRANSFER_CLASS_3"/>
    <property type="match status" value="1"/>
</dbReference>
<keyword evidence="2 3" id="KW-0663">Pyridoxal phosphate</keyword>
<evidence type="ECO:0000256" key="1">
    <source>
        <dbReference type="ARBA" id="ARBA00001933"/>
    </source>
</evidence>
<proteinExistence type="inferred from homology"/>
<dbReference type="SUPFAM" id="SSF53383">
    <property type="entry name" value="PLP-dependent transferases"/>
    <property type="match status" value="1"/>
</dbReference>
<protein>
    <submittedName>
        <fullName evidence="4">Neamine aminotransferase BtrB</fullName>
    </submittedName>
</protein>
<dbReference type="InterPro" id="IPR049704">
    <property type="entry name" value="Aminotrans_3_PPA_site"/>
</dbReference>
<keyword evidence="5" id="KW-1185">Reference proteome</keyword>
<evidence type="ECO:0000256" key="3">
    <source>
        <dbReference type="RuleBase" id="RU003560"/>
    </source>
</evidence>
<keyword evidence="4" id="KW-0032">Aminotransferase</keyword>
<organism evidence="4 5">
    <name type="scientific">Trinickia soli</name>
    <dbReference type="NCBI Taxonomy" id="380675"/>
    <lineage>
        <taxon>Bacteria</taxon>
        <taxon>Pseudomonadati</taxon>
        <taxon>Pseudomonadota</taxon>
        <taxon>Betaproteobacteria</taxon>
        <taxon>Burkholderiales</taxon>
        <taxon>Burkholderiaceae</taxon>
        <taxon>Trinickia</taxon>
    </lineage>
</organism>
<dbReference type="Gene3D" id="3.90.1150.10">
    <property type="entry name" value="Aspartate Aminotransferase, domain 1"/>
    <property type="match status" value="1"/>
</dbReference>
<dbReference type="Proteomes" id="UP000235347">
    <property type="component" value="Unassembled WGS sequence"/>
</dbReference>
<dbReference type="Gene3D" id="3.40.640.10">
    <property type="entry name" value="Type I PLP-dependent aspartate aminotransferase-like (Major domain)"/>
    <property type="match status" value="1"/>
</dbReference>